<name>A0A016S306_9BILA</name>
<protein>
    <submittedName>
        <fullName evidence="1">Uncharacterized protein</fullName>
    </submittedName>
</protein>
<dbReference type="STRING" id="53326.A0A016S306"/>
<evidence type="ECO:0000313" key="1">
    <source>
        <dbReference type="EMBL" id="EYB85013.1"/>
    </source>
</evidence>
<gene>
    <name evidence="1" type="primary">Acey_s0306.g2001</name>
    <name evidence="1" type="ORF">Y032_0306g2001</name>
</gene>
<dbReference type="Proteomes" id="UP000024635">
    <property type="component" value="Unassembled WGS sequence"/>
</dbReference>
<dbReference type="OrthoDB" id="5835829at2759"/>
<accession>A0A016S306</accession>
<dbReference type="EMBL" id="JARK01001642">
    <property type="protein sequence ID" value="EYB85013.1"/>
    <property type="molecule type" value="Genomic_DNA"/>
</dbReference>
<keyword evidence="2" id="KW-1185">Reference proteome</keyword>
<evidence type="ECO:0000313" key="2">
    <source>
        <dbReference type="Proteomes" id="UP000024635"/>
    </source>
</evidence>
<comment type="caution">
    <text evidence="1">The sequence shown here is derived from an EMBL/GenBank/DDBJ whole genome shotgun (WGS) entry which is preliminary data.</text>
</comment>
<sequence length="190" mass="21923">MITRKSRRLTIFRDSIKKSREEQARLLKEHLKEQSKPYQELARVGLKLLSWARKKFFKHTMKRQLFSQQPNTITCRSTCLALMAHRSQLEELKNYGFDAAFAEQIDLCGVGVIRYLGINNLLWISTTPIMDAVSYNLASLKTAISASEKDHDEVGVFSSFTEFRSTIWILVTRRRFTNLIILGSVGGSYR</sequence>
<dbReference type="AlphaFoldDB" id="A0A016S306"/>
<reference evidence="2" key="1">
    <citation type="journal article" date="2015" name="Nat. Genet.">
        <title>The genome and transcriptome of the zoonotic hookworm Ancylostoma ceylanicum identify infection-specific gene families.</title>
        <authorList>
            <person name="Schwarz E.M."/>
            <person name="Hu Y."/>
            <person name="Antoshechkin I."/>
            <person name="Miller M.M."/>
            <person name="Sternberg P.W."/>
            <person name="Aroian R.V."/>
        </authorList>
    </citation>
    <scope>NUCLEOTIDE SEQUENCE</scope>
    <source>
        <strain evidence="2">HY135</strain>
    </source>
</reference>
<organism evidence="1 2">
    <name type="scientific">Ancylostoma ceylanicum</name>
    <dbReference type="NCBI Taxonomy" id="53326"/>
    <lineage>
        <taxon>Eukaryota</taxon>
        <taxon>Metazoa</taxon>
        <taxon>Ecdysozoa</taxon>
        <taxon>Nematoda</taxon>
        <taxon>Chromadorea</taxon>
        <taxon>Rhabditida</taxon>
        <taxon>Rhabditina</taxon>
        <taxon>Rhabditomorpha</taxon>
        <taxon>Strongyloidea</taxon>
        <taxon>Ancylostomatidae</taxon>
        <taxon>Ancylostomatinae</taxon>
        <taxon>Ancylostoma</taxon>
    </lineage>
</organism>
<proteinExistence type="predicted"/>